<dbReference type="InterPro" id="IPR005130">
    <property type="entry name" value="Ser_deHydtase-like_asu"/>
</dbReference>
<accession>A0A414PT55</accession>
<dbReference type="RefSeq" id="WP_118234474.1">
    <property type="nucleotide sequence ID" value="NZ_QRHL01000013.1"/>
</dbReference>
<dbReference type="Pfam" id="PF03313">
    <property type="entry name" value="SDH_alpha"/>
    <property type="match status" value="1"/>
</dbReference>
<dbReference type="AlphaFoldDB" id="A0A414PT55"/>
<dbReference type="PANTHER" id="PTHR30501:SF2">
    <property type="entry name" value="UPF0597 PROTEIN YHAM"/>
    <property type="match status" value="1"/>
</dbReference>
<dbReference type="PIRSF" id="PIRSF006054">
    <property type="entry name" value="UCP006054"/>
    <property type="match status" value="1"/>
</dbReference>
<name>A0A414PT55_FUSMR</name>
<organism evidence="3 4">
    <name type="scientific">Fusobacterium mortiferum</name>
    <dbReference type="NCBI Taxonomy" id="850"/>
    <lineage>
        <taxon>Bacteria</taxon>
        <taxon>Fusobacteriati</taxon>
        <taxon>Fusobacteriota</taxon>
        <taxon>Fusobacteriia</taxon>
        <taxon>Fusobacteriales</taxon>
        <taxon>Fusobacteriaceae</taxon>
        <taxon>Fusobacterium</taxon>
    </lineage>
</organism>
<proteinExistence type="inferred from homology"/>
<dbReference type="EMBL" id="QRHL01000013">
    <property type="protein sequence ID" value="RHF71641.1"/>
    <property type="molecule type" value="Genomic_DNA"/>
</dbReference>
<protein>
    <recommendedName>
        <fullName evidence="1">UPF0597 protein DW663_07995</fullName>
    </recommendedName>
</protein>
<feature type="domain" description="Serine dehydratase-like alpha subunit" evidence="2">
    <location>
        <begin position="178"/>
        <end position="423"/>
    </location>
</feature>
<dbReference type="InterPro" id="IPR021144">
    <property type="entry name" value="UPF0597"/>
</dbReference>
<dbReference type="GO" id="GO:0019450">
    <property type="term" value="P:L-cysteine catabolic process to pyruvate"/>
    <property type="evidence" value="ECO:0007669"/>
    <property type="project" value="TreeGrafter"/>
</dbReference>
<dbReference type="PANTHER" id="PTHR30501">
    <property type="entry name" value="UPF0597 PROTEIN YHAM"/>
    <property type="match status" value="1"/>
</dbReference>
<dbReference type="Proteomes" id="UP000284676">
    <property type="component" value="Unassembled WGS sequence"/>
</dbReference>
<comment type="caution">
    <text evidence="3">The sequence shown here is derived from an EMBL/GenBank/DDBJ whole genome shotgun (WGS) entry which is preliminary data.</text>
</comment>
<gene>
    <name evidence="3" type="ORF">DW663_07995</name>
</gene>
<sequence length="429" mass="45893">MEKITEKVLSILKEELVPAEGCTEPIAIAYAAAKLTNILGNVPEKIDTYLSGNIVKNVKSVKIPNSDGMVGIEASTAMGAILGDSSKELMVIAHVDKSRLPEVKKYIEDKKVNVFLNEGDIKLYIRLEGTYGNDTATVEIQHYHTNITKIIKNGVEIKGCSCDEVCSGDVMTDRTFLSVELIYNLAKTIDLSLIEATFQKVIDYNSAIANEGLTNTYGIAIGKTIKEGMEEGVYGNDLRNKMASFASAGSDARMNGCSLPVVTTSGSGNQGMTCSLPVIKFCQEKGLSKEDMIRGLFFSHMTTIHIKSNIGRLSAYCGAICASAGVAGAISFLSGLSLKQIGYAIETTLGTMSGVICDGAKSSCATKIASGISAAFDAYYAASKDRKFEFGEGIVGKDVEKTIKHVGILGQEGMKITDEVILDIMIKNI</sequence>
<dbReference type="GO" id="GO:0080146">
    <property type="term" value="F:L-cysteine desulfhydrase activity"/>
    <property type="evidence" value="ECO:0007669"/>
    <property type="project" value="TreeGrafter"/>
</dbReference>
<evidence type="ECO:0000313" key="3">
    <source>
        <dbReference type="EMBL" id="RHF71641.1"/>
    </source>
</evidence>
<reference evidence="3 4" key="1">
    <citation type="submission" date="2018-08" db="EMBL/GenBank/DDBJ databases">
        <title>A genome reference for cultivated species of the human gut microbiota.</title>
        <authorList>
            <person name="Zou Y."/>
            <person name="Xue W."/>
            <person name="Luo G."/>
        </authorList>
    </citation>
    <scope>NUCLEOTIDE SEQUENCE [LARGE SCALE GENOMIC DNA]</scope>
    <source>
        <strain evidence="3 4">AM25-1</strain>
    </source>
</reference>
<comment type="similarity">
    <text evidence="1">Belongs to the UPF0597 family.</text>
</comment>
<evidence type="ECO:0000259" key="2">
    <source>
        <dbReference type="Pfam" id="PF03313"/>
    </source>
</evidence>
<evidence type="ECO:0000313" key="4">
    <source>
        <dbReference type="Proteomes" id="UP000284676"/>
    </source>
</evidence>
<dbReference type="HAMAP" id="MF_01845">
    <property type="entry name" value="UPF0597"/>
    <property type="match status" value="1"/>
</dbReference>
<evidence type="ECO:0000256" key="1">
    <source>
        <dbReference type="HAMAP-Rule" id="MF_01845"/>
    </source>
</evidence>